<keyword evidence="3" id="KW-1003">Cell membrane</keyword>
<keyword evidence="5 8" id="KW-1133">Transmembrane helix</keyword>
<evidence type="ECO:0000256" key="4">
    <source>
        <dbReference type="ARBA" id="ARBA00022692"/>
    </source>
</evidence>
<dbReference type="RefSeq" id="WP_244348412.1">
    <property type="nucleotide sequence ID" value="NZ_JAFIRA010000001.1"/>
</dbReference>
<feature type="transmembrane region" description="Helical" evidence="8">
    <location>
        <begin position="12"/>
        <end position="30"/>
    </location>
</feature>
<evidence type="ECO:0000256" key="2">
    <source>
        <dbReference type="ARBA" id="ARBA00022448"/>
    </source>
</evidence>
<dbReference type="EMBL" id="JAFIRA010000001">
    <property type="protein sequence ID" value="MCJ2541414.1"/>
    <property type="molecule type" value="Genomic_DNA"/>
</dbReference>
<dbReference type="PANTHER" id="PTHR34229:SF1">
    <property type="entry name" value="METAL TRANSPORT PROTEIN HI_1621-RELATED"/>
    <property type="match status" value="1"/>
</dbReference>
<evidence type="ECO:0000313" key="9">
    <source>
        <dbReference type="EMBL" id="MCJ2541414.1"/>
    </source>
</evidence>
<evidence type="ECO:0000256" key="6">
    <source>
        <dbReference type="ARBA" id="ARBA00023136"/>
    </source>
</evidence>
<comment type="subcellular location">
    <subcellularLocation>
        <location evidence="1">Cell membrane</location>
        <topology evidence="1">Multi-pass membrane protein</topology>
    </subcellularLocation>
</comment>
<evidence type="ECO:0000256" key="5">
    <source>
        <dbReference type="ARBA" id="ARBA00022989"/>
    </source>
</evidence>
<dbReference type="Gene3D" id="1.10.1760.20">
    <property type="match status" value="1"/>
</dbReference>
<feature type="transmembrane region" description="Helical" evidence="8">
    <location>
        <begin position="185"/>
        <end position="205"/>
    </location>
</feature>
<name>A0ABT0C6P8_THEVL</name>
<feature type="transmembrane region" description="Helical" evidence="8">
    <location>
        <begin position="143"/>
        <end position="165"/>
    </location>
</feature>
<feature type="transmembrane region" description="Helical" evidence="8">
    <location>
        <begin position="111"/>
        <end position="131"/>
    </location>
</feature>
<sequence length="244" mass="25657">MHISDGILPVPLWLGGYGITALLTSYSLRVCRQGSRCMSESSFHRQLPKAALLTAAFFVASSIHLPIPPASVHFLLNGLVGLLLGPLAYPAIVVGLFFQVVAFGHGGLTTLGINAAIMGIPALLAGGIFRVGRRRLGTGIPAFLAGVVGAGLAVLLFYGVVIAGLSSSTPLATEAEQLATGTLVLAHLPVIGLEGLFTSWVVLFLQRVQPDLLLDSWPQTFGETPDRQPTQVEPTLTHSGYGKR</sequence>
<evidence type="ECO:0000256" key="1">
    <source>
        <dbReference type="ARBA" id="ARBA00004651"/>
    </source>
</evidence>
<protein>
    <submittedName>
        <fullName evidence="9">Cobalt transporter CbiM</fullName>
    </submittedName>
</protein>
<reference evidence="9" key="1">
    <citation type="submission" date="2021-02" db="EMBL/GenBank/DDBJ databases">
        <title>The CRISPR/cas machinery reduction and long-range gene transfer in the hot spring cyanobacterium Synechococcus.</title>
        <authorList>
            <person name="Dvorak P."/>
            <person name="Jahodarova E."/>
            <person name="Hasler P."/>
            <person name="Poulickova A."/>
        </authorList>
    </citation>
    <scope>NUCLEOTIDE SEQUENCE</scope>
    <source>
        <strain evidence="9">Rupite</strain>
    </source>
</reference>
<keyword evidence="2" id="KW-0813">Transport</keyword>
<accession>A0ABT0C6P8</accession>
<feature type="transmembrane region" description="Helical" evidence="8">
    <location>
        <begin position="74"/>
        <end position="99"/>
    </location>
</feature>
<keyword evidence="4 8" id="KW-0812">Transmembrane</keyword>
<keyword evidence="10" id="KW-1185">Reference proteome</keyword>
<evidence type="ECO:0000256" key="3">
    <source>
        <dbReference type="ARBA" id="ARBA00022475"/>
    </source>
</evidence>
<dbReference type="Proteomes" id="UP000830835">
    <property type="component" value="Unassembled WGS sequence"/>
</dbReference>
<feature type="compositionally biased region" description="Polar residues" evidence="7">
    <location>
        <begin position="223"/>
        <end position="238"/>
    </location>
</feature>
<organism evidence="9 10">
    <name type="scientific">Thermostichus vulcanus str. 'Rupite'</name>
    <dbReference type="NCBI Taxonomy" id="2813851"/>
    <lineage>
        <taxon>Bacteria</taxon>
        <taxon>Bacillati</taxon>
        <taxon>Cyanobacteriota</taxon>
        <taxon>Cyanophyceae</taxon>
        <taxon>Thermostichales</taxon>
        <taxon>Thermostichaceae</taxon>
        <taxon>Thermostichus</taxon>
    </lineage>
</organism>
<gene>
    <name evidence="9" type="primary">cbiM</name>
    <name evidence="9" type="ORF">JX360_00595</name>
</gene>
<evidence type="ECO:0000313" key="10">
    <source>
        <dbReference type="Proteomes" id="UP000830835"/>
    </source>
</evidence>
<dbReference type="PANTHER" id="PTHR34229">
    <property type="entry name" value="METAL TRANSPORT PROTEIN HI_1621-RELATED"/>
    <property type="match status" value="1"/>
</dbReference>
<proteinExistence type="predicted"/>
<evidence type="ECO:0000256" key="8">
    <source>
        <dbReference type="SAM" id="Phobius"/>
    </source>
</evidence>
<dbReference type="InterPro" id="IPR002751">
    <property type="entry name" value="CbiM/NikMN"/>
</dbReference>
<dbReference type="NCBIfam" id="NF004906">
    <property type="entry name" value="PRK06265.2-1"/>
    <property type="match status" value="1"/>
</dbReference>
<comment type="caution">
    <text evidence="9">The sequence shown here is derived from an EMBL/GenBank/DDBJ whole genome shotgun (WGS) entry which is preliminary data.</text>
</comment>
<keyword evidence="6 8" id="KW-0472">Membrane</keyword>
<evidence type="ECO:0000256" key="7">
    <source>
        <dbReference type="SAM" id="MobiDB-lite"/>
    </source>
</evidence>
<dbReference type="Pfam" id="PF01891">
    <property type="entry name" value="CbiM"/>
    <property type="match status" value="1"/>
</dbReference>
<feature type="region of interest" description="Disordered" evidence="7">
    <location>
        <begin position="223"/>
        <end position="244"/>
    </location>
</feature>